<dbReference type="Proteomes" id="UP000886523">
    <property type="component" value="Unassembled WGS sequence"/>
</dbReference>
<feature type="non-terminal residue" evidence="2">
    <location>
        <position position="112"/>
    </location>
</feature>
<name>A0A9P6B3D3_9AGAM</name>
<reference evidence="2" key="1">
    <citation type="journal article" date="2020" name="Nat. Commun.">
        <title>Large-scale genome sequencing of mycorrhizal fungi provides insights into the early evolution of symbiotic traits.</title>
        <authorList>
            <person name="Miyauchi S."/>
            <person name="Kiss E."/>
            <person name="Kuo A."/>
            <person name="Drula E."/>
            <person name="Kohler A."/>
            <person name="Sanchez-Garcia M."/>
            <person name="Morin E."/>
            <person name="Andreopoulos B."/>
            <person name="Barry K.W."/>
            <person name="Bonito G."/>
            <person name="Buee M."/>
            <person name="Carver A."/>
            <person name="Chen C."/>
            <person name="Cichocki N."/>
            <person name="Clum A."/>
            <person name="Culley D."/>
            <person name="Crous P.W."/>
            <person name="Fauchery L."/>
            <person name="Girlanda M."/>
            <person name="Hayes R.D."/>
            <person name="Keri Z."/>
            <person name="LaButti K."/>
            <person name="Lipzen A."/>
            <person name="Lombard V."/>
            <person name="Magnuson J."/>
            <person name="Maillard F."/>
            <person name="Murat C."/>
            <person name="Nolan M."/>
            <person name="Ohm R.A."/>
            <person name="Pangilinan J."/>
            <person name="Pereira M.F."/>
            <person name="Perotto S."/>
            <person name="Peter M."/>
            <person name="Pfister S."/>
            <person name="Riley R."/>
            <person name="Sitrit Y."/>
            <person name="Stielow J.B."/>
            <person name="Szollosi G."/>
            <person name="Zifcakova L."/>
            <person name="Stursova M."/>
            <person name="Spatafora J.W."/>
            <person name="Tedersoo L."/>
            <person name="Vaario L.M."/>
            <person name="Yamada A."/>
            <person name="Yan M."/>
            <person name="Wang P."/>
            <person name="Xu J."/>
            <person name="Bruns T."/>
            <person name="Baldrian P."/>
            <person name="Vilgalys R."/>
            <person name="Dunand C."/>
            <person name="Henrissat B."/>
            <person name="Grigoriev I.V."/>
            <person name="Hibbett D."/>
            <person name="Nagy L.G."/>
            <person name="Martin F.M."/>
        </authorList>
    </citation>
    <scope>NUCLEOTIDE SEQUENCE</scope>
    <source>
        <strain evidence="2">UP504</strain>
    </source>
</reference>
<protein>
    <recommendedName>
        <fullName evidence="1">Helitron helicase-like domain-containing protein</fullName>
    </recommendedName>
</protein>
<keyword evidence="3" id="KW-1185">Reference proteome</keyword>
<feature type="domain" description="Helitron helicase-like" evidence="1">
    <location>
        <begin position="11"/>
        <end position="111"/>
    </location>
</feature>
<dbReference type="Pfam" id="PF14214">
    <property type="entry name" value="Helitron_like_N"/>
    <property type="match status" value="1"/>
</dbReference>
<proteinExistence type="predicted"/>
<dbReference type="OrthoDB" id="432234at2759"/>
<evidence type="ECO:0000259" key="1">
    <source>
        <dbReference type="Pfam" id="PF14214"/>
    </source>
</evidence>
<comment type="caution">
    <text evidence="2">The sequence shown here is derived from an EMBL/GenBank/DDBJ whole genome shotgun (WGS) entry which is preliminary data.</text>
</comment>
<organism evidence="2 3">
    <name type="scientific">Hydnum rufescens UP504</name>
    <dbReference type="NCBI Taxonomy" id="1448309"/>
    <lineage>
        <taxon>Eukaryota</taxon>
        <taxon>Fungi</taxon>
        <taxon>Dikarya</taxon>
        <taxon>Basidiomycota</taxon>
        <taxon>Agaricomycotina</taxon>
        <taxon>Agaricomycetes</taxon>
        <taxon>Cantharellales</taxon>
        <taxon>Hydnaceae</taxon>
        <taxon>Hydnum</taxon>
    </lineage>
</organism>
<evidence type="ECO:0000313" key="2">
    <source>
        <dbReference type="EMBL" id="KAF9516210.1"/>
    </source>
</evidence>
<dbReference type="AlphaFoldDB" id="A0A9P6B3D3"/>
<evidence type="ECO:0000313" key="3">
    <source>
        <dbReference type="Proteomes" id="UP000886523"/>
    </source>
</evidence>
<dbReference type="EMBL" id="MU128942">
    <property type="protein sequence ID" value="KAF9516210.1"/>
    <property type="molecule type" value="Genomic_DNA"/>
</dbReference>
<accession>A0A9P6B3D3</accession>
<gene>
    <name evidence="2" type="ORF">BS47DRAFT_1292706</name>
</gene>
<sequence>MWQRRSTALHTKLKTSRSNFQSIASDLASVSESAIEAVLDRVSHGDHATANSNEERTVLKLMREVSLISAKVPGSAASHTTMCNEIRGLMFDLGLPCFYLTINPADVYNPLV</sequence>
<dbReference type="InterPro" id="IPR025476">
    <property type="entry name" value="Helitron_helicase-like"/>
</dbReference>